<keyword evidence="3 7" id="KW-0862">Zinc</keyword>
<dbReference type="Pfam" id="PF01475">
    <property type="entry name" value="FUR"/>
    <property type="match status" value="1"/>
</dbReference>
<evidence type="ECO:0000256" key="6">
    <source>
        <dbReference type="ARBA" id="ARBA00023163"/>
    </source>
</evidence>
<evidence type="ECO:0000256" key="1">
    <source>
        <dbReference type="ARBA" id="ARBA00007957"/>
    </source>
</evidence>
<keyword evidence="4" id="KW-0805">Transcription regulation</keyword>
<dbReference type="Gene3D" id="3.30.1490.190">
    <property type="match status" value="1"/>
</dbReference>
<dbReference type="PANTHER" id="PTHR33202:SF7">
    <property type="entry name" value="FERRIC UPTAKE REGULATION PROTEIN"/>
    <property type="match status" value="1"/>
</dbReference>
<dbReference type="GO" id="GO:0003700">
    <property type="term" value="F:DNA-binding transcription factor activity"/>
    <property type="evidence" value="ECO:0007669"/>
    <property type="project" value="InterPro"/>
</dbReference>
<evidence type="ECO:0000256" key="7">
    <source>
        <dbReference type="PIRSR" id="PIRSR602481-1"/>
    </source>
</evidence>
<keyword evidence="7" id="KW-0479">Metal-binding</keyword>
<dbReference type="GO" id="GO:0000976">
    <property type="term" value="F:transcription cis-regulatory region binding"/>
    <property type="evidence" value="ECO:0007669"/>
    <property type="project" value="TreeGrafter"/>
</dbReference>
<name>A0A2Z4FMB7_9DELT</name>
<keyword evidence="9" id="KW-1185">Reference proteome</keyword>
<sequence length="144" mass="16054">MTINKDEARRLLHESNLRATAPRVAVLQILASSRTPLSHTEVLELLGETDWDPATIYRNLVKLRDAGVAPVVSRVEGIDRYSLVRNQHDEHRHPHFICEDCGQIACLPAELTASMLLEGPWANSIQSAMVQLRGECPDCLEPPP</sequence>
<comment type="cofactor">
    <cofactor evidence="7">
        <name>Zn(2+)</name>
        <dbReference type="ChEBI" id="CHEBI:29105"/>
    </cofactor>
    <text evidence="7">Binds 1 zinc ion per subunit.</text>
</comment>
<feature type="binding site" evidence="7">
    <location>
        <position position="98"/>
    </location>
    <ligand>
        <name>Zn(2+)</name>
        <dbReference type="ChEBI" id="CHEBI:29105"/>
    </ligand>
</feature>
<feature type="binding site" evidence="7">
    <location>
        <position position="101"/>
    </location>
    <ligand>
        <name>Zn(2+)</name>
        <dbReference type="ChEBI" id="CHEBI:29105"/>
    </ligand>
</feature>
<evidence type="ECO:0000256" key="5">
    <source>
        <dbReference type="ARBA" id="ARBA00023125"/>
    </source>
</evidence>
<dbReference type="GO" id="GO:1900376">
    <property type="term" value="P:regulation of secondary metabolite biosynthetic process"/>
    <property type="evidence" value="ECO:0007669"/>
    <property type="project" value="TreeGrafter"/>
</dbReference>
<evidence type="ECO:0000313" key="9">
    <source>
        <dbReference type="Proteomes" id="UP000249799"/>
    </source>
</evidence>
<keyword evidence="2" id="KW-0678">Repressor</keyword>
<organism evidence="8 9">
    <name type="scientific">Bradymonas sediminis</name>
    <dbReference type="NCBI Taxonomy" id="1548548"/>
    <lineage>
        <taxon>Bacteria</taxon>
        <taxon>Deltaproteobacteria</taxon>
        <taxon>Bradymonadales</taxon>
        <taxon>Bradymonadaceae</taxon>
        <taxon>Bradymonas</taxon>
    </lineage>
</organism>
<dbReference type="InterPro" id="IPR002481">
    <property type="entry name" value="FUR"/>
</dbReference>
<dbReference type="EMBL" id="CP030032">
    <property type="protein sequence ID" value="AWV90111.1"/>
    <property type="molecule type" value="Genomic_DNA"/>
</dbReference>
<feature type="binding site" evidence="7">
    <location>
        <position position="136"/>
    </location>
    <ligand>
        <name>Zn(2+)</name>
        <dbReference type="ChEBI" id="CHEBI:29105"/>
    </ligand>
</feature>
<reference evidence="8 9" key="1">
    <citation type="submission" date="2018-06" db="EMBL/GenBank/DDBJ databases">
        <title>Lujinxingia sediminis gen. nov. sp. nov., a new facultative anaerobic member of the class Deltaproteobacteria, and proposal of Lujinxingaceae fam. nov.</title>
        <authorList>
            <person name="Guo L.-Y."/>
            <person name="Li C.-M."/>
            <person name="Wang S."/>
            <person name="Du Z.-J."/>
        </authorList>
    </citation>
    <scope>NUCLEOTIDE SEQUENCE [LARGE SCALE GENOMIC DNA]</scope>
    <source>
        <strain evidence="8 9">FA350</strain>
    </source>
</reference>
<feature type="binding site" evidence="7">
    <location>
        <position position="139"/>
    </location>
    <ligand>
        <name>Zn(2+)</name>
        <dbReference type="ChEBI" id="CHEBI:29105"/>
    </ligand>
</feature>
<dbReference type="GO" id="GO:0008270">
    <property type="term" value="F:zinc ion binding"/>
    <property type="evidence" value="ECO:0007669"/>
    <property type="project" value="TreeGrafter"/>
</dbReference>
<dbReference type="AlphaFoldDB" id="A0A2Z4FMB7"/>
<evidence type="ECO:0000256" key="2">
    <source>
        <dbReference type="ARBA" id="ARBA00022491"/>
    </source>
</evidence>
<dbReference type="Gene3D" id="1.10.10.10">
    <property type="entry name" value="Winged helix-like DNA-binding domain superfamily/Winged helix DNA-binding domain"/>
    <property type="match status" value="1"/>
</dbReference>
<keyword evidence="6" id="KW-0804">Transcription</keyword>
<dbReference type="OrthoDB" id="8659436at2"/>
<evidence type="ECO:0000256" key="4">
    <source>
        <dbReference type="ARBA" id="ARBA00023015"/>
    </source>
</evidence>
<comment type="similarity">
    <text evidence="1">Belongs to the Fur family.</text>
</comment>
<dbReference type="InterPro" id="IPR036388">
    <property type="entry name" value="WH-like_DNA-bd_sf"/>
</dbReference>
<dbReference type="RefSeq" id="WP_111335307.1">
    <property type="nucleotide sequence ID" value="NZ_CP030032.1"/>
</dbReference>
<dbReference type="PANTHER" id="PTHR33202">
    <property type="entry name" value="ZINC UPTAKE REGULATION PROTEIN"/>
    <property type="match status" value="1"/>
</dbReference>
<proteinExistence type="inferred from homology"/>
<dbReference type="GO" id="GO:0045892">
    <property type="term" value="P:negative regulation of DNA-templated transcription"/>
    <property type="evidence" value="ECO:0007669"/>
    <property type="project" value="TreeGrafter"/>
</dbReference>
<dbReference type="InterPro" id="IPR043135">
    <property type="entry name" value="Fur_C"/>
</dbReference>
<protein>
    <submittedName>
        <fullName evidence="8">Transcriptional repressor</fullName>
    </submittedName>
</protein>
<gene>
    <name evidence="8" type="ORF">DN745_12520</name>
</gene>
<evidence type="ECO:0000313" key="8">
    <source>
        <dbReference type="EMBL" id="AWV90111.1"/>
    </source>
</evidence>
<accession>A0A2Z4FMB7</accession>
<keyword evidence="5" id="KW-0238">DNA-binding</keyword>
<dbReference type="InterPro" id="IPR036390">
    <property type="entry name" value="WH_DNA-bd_sf"/>
</dbReference>
<evidence type="ECO:0000256" key="3">
    <source>
        <dbReference type="ARBA" id="ARBA00022833"/>
    </source>
</evidence>
<dbReference type="SUPFAM" id="SSF46785">
    <property type="entry name" value="Winged helix' DNA-binding domain"/>
    <property type="match status" value="1"/>
</dbReference>
<dbReference type="KEGG" id="bsed:DN745_12520"/>
<dbReference type="Proteomes" id="UP000249799">
    <property type="component" value="Chromosome"/>
</dbReference>